<feature type="compositionally biased region" description="Basic and acidic residues" evidence="1">
    <location>
        <begin position="93"/>
        <end position="111"/>
    </location>
</feature>
<protein>
    <submittedName>
        <fullName evidence="2">Uncharacterized protein</fullName>
    </submittedName>
</protein>
<feature type="compositionally biased region" description="Polar residues" evidence="1">
    <location>
        <begin position="75"/>
        <end position="87"/>
    </location>
</feature>
<dbReference type="AlphaFoldDB" id="A0A8T0T300"/>
<reference evidence="2" key="1">
    <citation type="submission" date="2020-05" db="EMBL/GenBank/DDBJ databases">
        <title>WGS assembly of Panicum virgatum.</title>
        <authorList>
            <person name="Lovell J.T."/>
            <person name="Jenkins J."/>
            <person name="Shu S."/>
            <person name="Juenger T.E."/>
            <person name="Schmutz J."/>
        </authorList>
    </citation>
    <scope>NUCLEOTIDE SEQUENCE</scope>
    <source>
        <strain evidence="2">AP13</strain>
    </source>
</reference>
<feature type="non-terminal residue" evidence="2">
    <location>
        <position position="111"/>
    </location>
</feature>
<gene>
    <name evidence="2" type="ORF">PVAP13_4NG138789</name>
</gene>
<keyword evidence="3" id="KW-1185">Reference proteome</keyword>
<sequence>QPSGHGGLLAEGPPRNELLCPSTLLGCIFGRSDASYPVVTRRKRSKEKAVPQPDARAHEDGSPSASATGDRDMRSLQQLRRLTSMSSEGCADDSLRHQDVQRHEEEGNGGS</sequence>
<evidence type="ECO:0000313" key="2">
    <source>
        <dbReference type="EMBL" id="KAG2604707.1"/>
    </source>
</evidence>
<comment type="caution">
    <text evidence="2">The sequence shown here is derived from an EMBL/GenBank/DDBJ whole genome shotgun (WGS) entry which is preliminary data.</text>
</comment>
<accession>A0A8T0T300</accession>
<dbReference type="EMBL" id="CM029044">
    <property type="protein sequence ID" value="KAG2604707.1"/>
    <property type="molecule type" value="Genomic_DNA"/>
</dbReference>
<proteinExistence type="predicted"/>
<evidence type="ECO:0000313" key="3">
    <source>
        <dbReference type="Proteomes" id="UP000823388"/>
    </source>
</evidence>
<name>A0A8T0T300_PANVG</name>
<evidence type="ECO:0000256" key="1">
    <source>
        <dbReference type="SAM" id="MobiDB-lite"/>
    </source>
</evidence>
<organism evidence="2 3">
    <name type="scientific">Panicum virgatum</name>
    <name type="common">Blackwell switchgrass</name>
    <dbReference type="NCBI Taxonomy" id="38727"/>
    <lineage>
        <taxon>Eukaryota</taxon>
        <taxon>Viridiplantae</taxon>
        <taxon>Streptophyta</taxon>
        <taxon>Embryophyta</taxon>
        <taxon>Tracheophyta</taxon>
        <taxon>Spermatophyta</taxon>
        <taxon>Magnoliopsida</taxon>
        <taxon>Liliopsida</taxon>
        <taxon>Poales</taxon>
        <taxon>Poaceae</taxon>
        <taxon>PACMAD clade</taxon>
        <taxon>Panicoideae</taxon>
        <taxon>Panicodae</taxon>
        <taxon>Paniceae</taxon>
        <taxon>Panicinae</taxon>
        <taxon>Panicum</taxon>
        <taxon>Panicum sect. Hiantes</taxon>
    </lineage>
</organism>
<dbReference type="Proteomes" id="UP000823388">
    <property type="component" value="Chromosome 4N"/>
</dbReference>
<feature type="region of interest" description="Disordered" evidence="1">
    <location>
        <begin position="36"/>
        <end position="111"/>
    </location>
</feature>
<feature type="non-terminal residue" evidence="2">
    <location>
        <position position="1"/>
    </location>
</feature>